<protein>
    <submittedName>
        <fullName evidence="2">Uncharacterized protein</fullName>
    </submittedName>
</protein>
<reference evidence="2 3" key="1">
    <citation type="submission" date="2021-06" db="EMBL/GenBank/DDBJ databases">
        <authorList>
            <person name="Palmer J.M."/>
        </authorList>
    </citation>
    <scope>NUCLEOTIDE SEQUENCE [LARGE SCALE GENOMIC DNA]</scope>
    <source>
        <strain evidence="2 3">AS_MEX2019</strain>
        <tissue evidence="2">Muscle</tissue>
    </source>
</reference>
<evidence type="ECO:0000313" key="2">
    <source>
        <dbReference type="EMBL" id="MEQ2317083.1"/>
    </source>
</evidence>
<dbReference type="Proteomes" id="UP001469553">
    <property type="component" value="Unassembled WGS sequence"/>
</dbReference>
<name>A0ABV1AES5_9TELE</name>
<dbReference type="EMBL" id="JAHRIP010092454">
    <property type="protein sequence ID" value="MEQ2317083.1"/>
    <property type="molecule type" value="Genomic_DNA"/>
</dbReference>
<gene>
    <name evidence="2" type="ORF">AMECASPLE_039128</name>
</gene>
<comment type="caution">
    <text evidence="2">The sequence shown here is derived from an EMBL/GenBank/DDBJ whole genome shotgun (WGS) entry which is preliminary data.</text>
</comment>
<evidence type="ECO:0000256" key="1">
    <source>
        <dbReference type="SAM" id="MobiDB-lite"/>
    </source>
</evidence>
<keyword evidence="3" id="KW-1185">Reference proteome</keyword>
<organism evidence="2 3">
    <name type="scientific">Ameca splendens</name>
    <dbReference type="NCBI Taxonomy" id="208324"/>
    <lineage>
        <taxon>Eukaryota</taxon>
        <taxon>Metazoa</taxon>
        <taxon>Chordata</taxon>
        <taxon>Craniata</taxon>
        <taxon>Vertebrata</taxon>
        <taxon>Euteleostomi</taxon>
        <taxon>Actinopterygii</taxon>
        <taxon>Neopterygii</taxon>
        <taxon>Teleostei</taxon>
        <taxon>Neoteleostei</taxon>
        <taxon>Acanthomorphata</taxon>
        <taxon>Ovalentaria</taxon>
        <taxon>Atherinomorphae</taxon>
        <taxon>Cyprinodontiformes</taxon>
        <taxon>Goodeidae</taxon>
        <taxon>Ameca</taxon>
    </lineage>
</organism>
<sequence>MMFGREARYPVEIPEDYRVDNSVEDNLSVEEVTENILKRDEVIQAVLSSKRDKNSRGKTTPKFHVGMKVWQLNVRSQQRKGGKLDPNYLGPYTIVSITGKSVDLQDNQGVIKHKINMDHLMLHSEEKPRMPRKTYEVPSSSTSPQVSSLASPASTAPSTVPAAPTAPAATTTAPSMAPPAPPASTVPASTTLDPPASTVPAAPPQPRLWLHRPHPPPRPLQPPQQPLQPPLPRLRPHRPPQPHPWPSPRLLGRVHTEHLNYPKLSMHT</sequence>
<accession>A0ABV1AES5</accession>
<feature type="region of interest" description="Disordered" evidence="1">
    <location>
        <begin position="121"/>
        <end position="251"/>
    </location>
</feature>
<feature type="compositionally biased region" description="Low complexity" evidence="1">
    <location>
        <begin position="138"/>
        <end position="175"/>
    </location>
</feature>
<proteinExistence type="predicted"/>
<evidence type="ECO:0000313" key="3">
    <source>
        <dbReference type="Proteomes" id="UP001469553"/>
    </source>
</evidence>
<feature type="compositionally biased region" description="Pro residues" evidence="1">
    <location>
        <begin position="216"/>
        <end position="233"/>
    </location>
</feature>
<feature type="compositionally biased region" description="Basic and acidic residues" evidence="1">
    <location>
        <begin position="121"/>
        <end position="135"/>
    </location>
</feature>